<dbReference type="EMBL" id="JAUTBF010000001">
    <property type="protein sequence ID" value="MDQ1122170.1"/>
    <property type="molecule type" value="Genomic_DNA"/>
</dbReference>
<name>A0ABU0TR80_MICTR</name>
<dbReference type="RefSeq" id="WP_307480299.1">
    <property type="nucleotide sequence ID" value="NZ_JAUTBF010000001.1"/>
</dbReference>
<evidence type="ECO:0000313" key="3">
    <source>
        <dbReference type="Proteomes" id="UP001226691"/>
    </source>
</evidence>
<proteinExistence type="predicted"/>
<evidence type="ECO:0000256" key="1">
    <source>
        <dbReference type="SAM" id="MobiDB-lite"/>
    </source>
</evidence>
<sequence length="313" mass="34187">MNKKKALSPGATGTEGENRTTNQLAEGSVMNTVPQTTDIHESLRHLFYAAGDFDIRAADPVPAMLPEGDALWVDRDCVRVQRPDDLDNFYVIRAYDLATGQQMFTDGAGTPAGWWPEQMGDFDYRRFGRAFPNCYLVNEGYLFVAGGLWLMDGEPNEDGTANYLAWEVTSALMDLASAHKELQEQWLSGHSEAVSKVRPDWADPDLTWVDVCGQGNRAAVDMIVFERTVGTVMIEQSVFVDGDTFRFEGKPVVRVTVPTEDHNAFALDEIAQIGTDLVAAAALLGETITVSALNKTATDAGIPTGALLQMTEG</sequence>
<feature type="region of interest" description="Disordered" evidence="1">
    <location>
        <begin position="1"/>
        <end position="29"/>
    </location>
</feature>
<protein>
    <submittedName>
        <fullName evidence="2">Uncharacterized protein</fullName>
    </submittedName>
</protein>
<dbReference type="Proteomes" id="UP001226691">
    <property type="component" value="Unassembled WGS sequence"/>
</dbReference>
<keyword evidence="3" id="KW-1185">Reference proteome</keyword>
<evidence type="ECO:0000313" key="2">
    <source>
        <dbReference type="EMBL" id="MDQ1122170.1"/>
    </source>
</evidence>
<comment type="caution">
    <text evidence="2">The sequence shown here is derived from an EMBL/GenBank/DDBJ whole genome shotgun (WGS) entry which is preliminary data.</text>
</comment>
<gene>
    <name evidence="2" type="ORF">QE412_000743</name>
</gene>
<reference evidence="2 3" key="1">
    <citation type="submission" date="2023-07" db="EMBL/GenBank/DDBJ databases">
        <title>Functional and genomic diversity of the sorghum phyllosphere microbiome.</title>
        <authorList>
            <person name="Shade A."/>
        </authorList>
    </citation>
    <scope>NUCLEOTIDE SEQUENCE [LARGE SCALE GENOMIC DNA]</scope>
    <source>
        <strain evidence="2 3">SORGH_AS_1207</strain>
    </source>
</reference>
<organism evidence="2 3">
    <name type="scientific">Microbacterium trichothecenolyticum</name>
    <name type="common">Aureobacterium trichothecenolyticum</name>
    <dbReference type="NCBI Taxonomy" id="69370"/>
    <lineage>
        <taxon>Bacteria</taxon>
        <taxon>Bacillati</taxon>
        <taxon>Actinomycetota</taxon>
        <taxon>Actinomycetes</taxon>
        <taxon>Micrococcales</taxon>
        <taxon>Microbacteriaceae</taxon>
        <taxon>Microbacterium</taxon>
    </lineage>
</organism>
<feature type="compositionally biased region" description="Polar residues" evidence="1">
    <location>
        <begin position="19"/>
        <end position="29"/>
    </location>
</feature>
<accession>A0ABU0TR80</accession>